<dbReference type="PIRSF" id="PIRSF015626">
    <property type="entry name" value="FdhD"/>
    <property type="match status" value="1"/>
</dbReference>
<dbReference type="PANTHER" id="PTHR30592:SF1">
    <property type="entry name" value="SULFUR CARRIER PROTEIN FDHD"/>
    <property type="match status" value="1"/>
</dbReference>
<dbReference type="STRING" id="1223802.SUTH_01621"/>
<dbReference type="GO" id="GO:0005737">
    <property type="term" value="C:cytoplasm"/>
    <property type="evidence" value="ECO:0007669"/>
    <property type="project" value="UniProtKB-SubCell"/>
</dbReference>
<evidence type="ECO:0000256" key="3">
    <source>
        <dbReference type="HAMAP-Rule" id="MF_00187"/>
    </source>
</evidence>
<comment type="function">
    <text evidence="3">Required for formate dehydrogenase (FDH) activity. Acts as a sulfur carrier protein that transfers sulfur from IscS to the molybdenum cofactor prior to its insertion into FDH.</text>
</comment>
<feature type="active site" description="Cysteine persulfide intermediate" evidence="3">
    <location>
        <position position="116"/>
    </location>
</feature>
<dbReference type="Gene3D" id="3.40.140.10">
    <property type="entry name" value="Cytidine Deaminase, domain 2"/>
    <property type="match status" value="1"/>
</dbReference>
<dbReference type="HOGENOM" id="CLU_056887_2_0_4"/>
<name>W0SDX5_9PROT</name>
<evidence type="ECO:0000256" key="2">
    <source>
        <dbReference type="ARBA" id="ARBA00023150"/>
    </source>
</evidence>
<dbReference type="OrthoDB" id="3197277at2"/>
<dbReference type="SUPFAM" id="SSF53927">
    <property type="entry name" value="Cytidine deaminase-like"/>
    <property type="match status" value="1"/>
</dbReference>
<reference evidence="4 5" key="1">
    <citation type="journal article" date="2014" name="Syst. Appl. Microbiol.">
        <title>Complete genomes of freshwater sulfur oxidizers Sulfuricella denitrificans skB26 and Sulfuritalea hydrogenivorans sk43H: genetic insights into the sulfur oxidation pathway of betaproteobacteria.</title>
        <authorList>
            <person name="Watanabe T."/>
            <person name="Kojima H."/>
            <person name="Fukui M."/>
        </authorList>
    </citation>
    <scope>NUCLEOTIDE SEQUENCE [LARGE SCALE GENOMIC DNA]</scope>
    <source>
        <strain evidence="4">DSM22779</strain>
    </source>
</reference>
<evidence type="ECO:0000313" key="5">
    <source>
        <dbReference type="Proteomes" id="UP000031637"/>
    </source>
</evidence>
<dbReference type="RefSeq" id="WP_041098392.1">
    <property type="nucleotide sequence ID" value="NZ_AP012547.1"/>
</dbReference>
<dbReference type="EMBL" id="AP012547">
    <property type="protein sequence ID" value="BAO29414.1"/>
    <property type="molecule type" value="Genomic_DNA"/>
</dbReference>
<comment type="subcellular location">
    <subcellularLocation>
        <location evidence="3">Cytoplasm</location>
    </subcellularLocation>
</comment>
<keyword evidence="1 3" id="KW-0963">Cytoplasm</keyword>
<dbReference type="KEGG" id="shd:SUTH_01621"/>
<evidence type="ECO:0000256" key="1">
    <source>
        <dbReference type="ARBA" id="ARBA00022490"/>
    </source>
</evidence>
<dbReference type="InterPro" id="IPR003786">
    <property type="entry name" value="FdhD"/>
</dbReference>
<keyword evidence="5" id="KW-1185">Reference proteome</keyword>
<organism evidence="4 5">
    <name type="scientific">Sulfuritalea hydrogenivorans sk43H</name>
    <dbReference type="NCBI Taxonomy" id="1223802"/>
    <lineage>
        <taxon>Bacteria</taxon>
        <taxon>Pseudomonadati</taxon>
        <taxon>Pseudomonadota</taxon>
        <taxon>Betaproteobacteria</taxon>
        <taxon>Nitrosomonadales</taxon>
        <taxon>Sterolibacteriaceae</taxon>
        <taxon>Sulfuritalea</taxon>
    </lineage>
</organism>
<dbReference type="HAMAP" id="MF_00187">
    <property type="entry name" value="FdhD"/>
    <property type="match status" value="1"/>
</dbReference>
<dbReference type="GO" id="GO:0016783">
    <property type="term" value="F:sulfurtransferase activity"/>
    <property type="evidence" value="ECO:0007669"/>
    <property type="project" value="InterPro"/>
</dbReference>
<comment type="similarity">
    <text evidence="3">Belongs to the FdhD family.</text>
</comment>
<dbReference type="InterPro" id="IPR016193">
    <property type="entry name" value="Cytidine_deaminase-like"/>
</dbReference>
<dbReference type="AlphaFoldDB" id="W0SDX5"/>
<dbReference type="GO" id="GO:0097163">
    <property type="term" value="F:sulfur carrier activity"/>
    <property type="evidence" value="ECO:0007669"/>
    <property type="project" value="UniProtKB-UniRule"/>
</dbReference>
<keyword evidence="2 3" id="KW-0501">Molybdenum cofactor biosynthesis</keyword>
<gene>
    <name evidence="3" type="primary">fdhD</name>
    <name evidence="4" type="ORF">SUTH_01621</name>
</gene>
<sequence>MRHEAGVGIEAHNRYGACRWDGGIATHSDETVAEEVPVALVYNGISHAVMLATPLDLEDFALGFSLSECIVGRAGEIHDLEIVERDNGIEVHMQLSAERAHVLKQHRRTLAGRTGCGLCGSESLDQLAKRATTVRSSAVLNTGALPRALSALQEMQQLFELTGAVHAAAWCDFHGGIDLVREDVGRHNALDKLIGSLASQRKSFDSGFVLMTSRASYEIVQKAAAVGIAVVAAVSAPTGMAVRVAVDSGVTLIGFARGERHCVYSHPERVH</sequence>
<evidence type="ECO:0000313" key="4">
    <source>
        <dbReference type="EMBL" id="BAO29414.1"/>
    </source>
</evidence>
<dbReference type="PANTHER" id="PTHR30592">
    <property type="entry name" value="FORMATE DEHYDROGENASE"/>
    <property type="match status" value="1"/>
</dbReference>
<dbReference type="Pfam" id="PF02634">
    <property type="entry name" value="FdhD-NarQ"/>
    <property type="match status" value="1"/>
</dbReference>
<dbReference type="GO" id="GO:0006777">
    <property type="term" value="P:Mo-molybdopterin cofactor biosynthetic process"/>
    <property type="evidence" value="ECO:0007669"/>
    <property type="project" value="UniProtKB-UniRule"/>
</dbReference>
<dbReference type="Gene3D" id="3.10.20.10">
    <property type="match status" value="1"/>
</dbReference>
<protein>
    <recommendedName>
        <fullName evidence="3">Sulfur carrier protein FdhD</fullName>
    </recommendedName>
</protein>
<accession>W0SDX5</accession>
<dbReference type="NCBIfam" id="TIGR00129">
    <property type="entry name" value="fdhD_narQ"/>
    <property type="match status" value="1"/>
</dbReference>
<proteinExistence type="inferred from homology"/>
<feature type="binding site" evidence="3">
    <location>
        <begin position="255"/>
        <end position="260"/>
    </location>
    <ligand>
        <name>Mo-bis(molybdopterin guanine dinucleotide)</name>
        <dbReference type="ChEBI" id="CHEBI:60539"/>
    </ligand>
</feature>
<dbReference type="Proteomes" id="UP000031637">
    <property type="component" value="Chromosome"/>
</dbReference>